<reference evidence="1 2" key="1">
    <citation type="journal article" date="2021" name="BMC Genomics">
        <title>Datura genome reveals duplications of psychoactive alkaloid biosynthetic genes and high mutation rate following tissue culture.</title>
        <authorList>
            <person name="Rajewski A."/>
            <person name="Carter-House D."/>
            <person name="Stajich J."/>
            <person name="Litt A."/>
        </authorList>
    </citation>
    <scope>NUCLEOTIDE SEQUENCE [LARGE SCALE GENOMIC DNA]</scope>
    <source>
        <strain evidence="1">AR-01</strain>
    </source>
</reference>
<name>A0ABS8UR83_DATST</name>
<evidence type="ECO:0008006" key="3">
    <source>
        <dbReference type="Google" id="ProtNLM"/>
    </source>
</evidence>
<accession>A0ABS8UR83</accession>
<evidence type="ECO:0000313" key="2">
    <source>
        <dbReference type="Proteomes" id="UP000823775"/>
    </source>
</evidence>
<sequence length="100" mass="11257">MDSAIIKDMISRSQNINQKLYTIIEDIKQILTQANATTSNCYREANLVGDALAKNTSKKAPFLIIIDHINDKKRIRFNINIEVAIGDAPLNSFKDGFGFR</sequence>
<evidence type="ECO:0000313" key="1">
    <source>
        <dbReference type="EMBL" id="MCD9560569.1"/>
    </source>
</evidence>
<gene>
    <name evidence="1" type="ORF">HAX54_019285</name>
</gene>
<keyword evidence="2" id="KW-1185">Reference proteome</keyword>
<dbReference type="Proteomes" id="UP000823775">
    <property type="component" value="Unassembled WGS sequence"/>
</dbReference>
<protein>
    <recommendedName>
        <fullName evidence="3">RNase H type-1 domain-containing protein</fullName>
    </recommendedName>
</protein>
<proteinExistence type="predicted"/>
<organism evidence="1 2">
    <name type="scientific">Datura stramonium</name>
    <name type="common">Jimsonweed</name>
    <name type="synonym">Common thornapple</name>
    <dbReference type="NCBI Taxonomy" id="4076"/>
    <lineage>
        <taxon>Eukaryota</taxon>
        <taxon>Viridiplantae</taxon>
        <taxon>Streptophyta</taxon>
        <taxon>Embryophyta</taxon>
        <taxon>Tracheophyta</taxon>
        <taxon>Spermatophyta</taxon>
        <taxon>Magnoliopsida</taxon>
        <taxon>eudicotyledons</taxon>
        <taxon>Gunneridae</taxon>
        <taxon>Pentapetalae</taxon>
        <taxon>asterids</taxon>
        <taxon>lamiids</taxon>
        <taxon>Solanales</taxon>
        <taxon>Solanaceae</taxon>
        <taxon>Solanoideae</taxon>
        <taxon>Datureae</taxon>
        <taxon>Datura</taxon>
    </lineage>
</organism>
<comment type="caution">
    <text evidence="1">The sequence shown here is derived from an EMBL/GenBank/DDBJ whole genome shotgun (WGS) entry which is preliminary data.</text>
</comment>
<dbReference type="EMBL" id="JACEIK010002341">
    <property type="protein sequence ID" value="MCD9560569.1"/>
    <property type="molecule type" value="Genomic_DNA"/>
</dbReference>